<dbReference type="PANTHER" id="PTHR43495:SF2">
    <property type="entry name" value="D-SERINE_D-ALANINE_GLYCINE TRANSPORTER"/>
    <property type="match status" value="1"/>
</dbReference>
<proteinExistence type="predicted"/>
<feature type="transmembrane region" description="Helical" evidence="8">
    <location>
        <begin position="281"/>
        <end position="307"/>
    </location>
</feature>
<feature type="transmembrane region" description="Helical" evidence="8">
    <location>
        <begin position="437"/>
        <end position="456"/>
    </location>
</feature>
<dbReference type="EMBL" id="UFTF01000001">
    <property type="protein sequence ID" value="SUV45159.1"/>
    <property type="molecule type" value="Genomic_DNA"/>
</dbReference>
<feature type="domain" description="Amino acid permease/ SLC12A" evidence="9">
    <location>
        <begin position="23"/>
        <end position="461"/>
    </location>
</feature>
<evidence type="ECO:0000313" key="10">
    <source>
        <dbReference type="EMBL" id="SUV45159.1"/>
    </source>
</evidence>
<evidence type="ECO:0000256" key="4">
    <source>
        <dbReference type="ARBA" id="ARBA00022692"/>
    </source>
</evidence>
<dbReference type="Gene3D" id="1.20.1740.10">
    <property type="entry name" value="Amino acid/polyamine transporter I"/>
    <property type="match status" value="1"/>
</dbReference>
<feature type="transmembrane region" description="Helical" evidence="8">
    <location>
        <begin position="413"/>
        <end position="431"/>
    </location>
</feature>
<protein>
    <submittedName>
        <fullName evidence="10">D-serine/D-alanine/glycine transporter</fullName>
    </submittedName>
</protein>
<feature type="transmembrane region" description="Helical" evidence="8">
    <location>
        <begin position="45"/>
        <end position="67"/>
    </location>
</feature>
<dbReference type="InterPro" id="IPR004841">
    <property type="entry name" value="AA-permease/SLC12A_dom"/>
</dbReference>
<dbReference type="GO" id="GO:0006865">
    <property type="term" value="P:amino acid transport"/>
    <property type="evidence" value="ECO:0007669"/>
    <property type="project" value="UniProtKB-KW"/>
</dbReference>
<feature type="transmembrane region" description="Helical" evidence="8">
    <location>
        <begin position="165"/>
        <end position="186"/>
    </location>
</feature>
<dbReference type="PANTHER" id="PTHR43495">
    <property type="entry name" value="GABA PERMEASE"/>
    <property type="match status" value="1"/>
</dbReference>
<evidence type="ECO:0000256" key="6">
    <source>
        <dbReference type="ARBA" id="ARBA00022989"/>
    </source>
</evidence>
<dbReference type="Pfam" id="PF00324">
    <property type="entry name" value="AA_permease"/>
    <property type="match status" value="1"/>
</dbReference>
<keyword evidence="3" id="KW-1003">Cell membrane</keyword>
<sequence length="468" mass="51807">MNYKKKLEKKPKKKLQRGLDNRHIQLIALGGAIGTGLFMGSGKTISVAGPSILLVYAIIGCAIYFVMRAMGELLLSNTQYRSFIDFSTDLLGPSVGFFIGWTYWLCWIVTGTAEIIAIVSYTHFWWPELNSWIPVLIGLLSFLIFNLVAVKLFGELEFWFGLIKILAILVLIIVGFYMIFTGFISPNGTVASLGNIWNGGNIFPRGITGFFAGFQIVIFAFVGIELAGTTAAEVKEPQEVLPKAVNSIPIRIIFFYIFSLIVIMSVTPWNQIIPEKSPFVTMYALIGIPTAAGLMNFVVLTAAASSANSGIFSTSRMIYGLAMQKGAPKFLGKLSSNRVPANALSFSCLCILLGYAVLSLSPTVIGAFTIVTTIAAILFIFVWSIILISYIVYRRSRPLQHAVSPYKMPGGIFMCWILLIFFAFIIYLLSLEEDTAIALKYTPVWFIFLGIVYFIFGKKSLQTQKPEK</sequence>
<feature type="transmembrane region" description="Helical" evidence="8">
    <location>
        <begin position="132"/>
        <end position="153"/>
    </location>
</feature>
<dbReference type="PIRSF" id="PIRSF006060">
    <property type="entry name" value="AA_transporter"/>
    <property type="match status" value="1"/>
</dbReference>
<dbReference type="FunFam" id="1.20.1740.10:FF:000001">
    <property type="entry name" value="Amino acid permease"/>
    <property type="match status" value="1"/>
</dbReference>
<evidence type="ECO:0000256" key="1">
    <source>
        <dbReference type="ARBA" id="ARBA00004651"/>
    </source>
</evidence>
<keyword evidence="7 8" id="KW-0472">Membrane</keyword>
<feature type="transmembrane region" description="Helical" evidence="8">
    <location>
        <begin position="364"/>
        <end position="393"/>
    </location>
</feature>
<dbReference type="OrthoDB" id="5297508at2"/>
<dbReference type="RefSeq" id="WP_004855790.1">
    <property type="nucleotide sequence ID" value="NZ_CACVBH010000003.1"/>
</dbReference>
<dbReference type="GO" id="GO:0055085">
    <property type="term" value="P:transmembrane transport"/>
    <property type="evidence" value="ECO:0007669"/>
    <property type="project" value="InterPro"/>
</dbReference>
<name>A0A380ZDX5_BARDO</name>
<organism evidence="10 11">
    <name type="scientific">Bartonella doshiae</name>
    <dbReference type="NCBI Taxonomy" id="33044"/>
    <lineage>
        <taxon>Bacteria</taxon>
        <taxon>Pseudomonadati</taxon>
        <taxon>Pseudomonadota</taxon>
        <taxon>Alphaproteobacteria</taxon>
        <taxon>Hyphomicrobiales</taxon>
        <taxon>Bartonellaceae</taxon>
        <taxon>Bartonella</taxon>
    </lineage>
</organism>
<keyword evidence="6 8" id="KW-1133">Transmembrane helix</keyword>
<dbReference type="GO" id="GO:0005886">
    <property type="term" value="C:plasma membrane"/>
    <property type="evidence" value="ECO:0007669"/>
    <property type="project" value="UniProtKB-SubCell"/>
</dbReference>
<feature type="transmembrane region" description="Helical" evidence="8">
    <location>
        <begin position="339"/>
        <end position="358"/>
    </location>
</feature>
<feature type="transmembrane region" description="Helical" evidence="8">
    <location>
        <begin position="21"/>
        <end position="39"/>
    </location>
</feature>
<feature type="transmembrane region" description="Helical" evidence="8">
    <location>
        <begin position="104"/>
        <end position="126"/>
    </location>
</feature>
<reference evidence="10 11" key="1">
    <citation type="submission" date="2018-06" db="EMBL/GenBank/DDBJ databases">
        <authorList>
            <consortium name="Pathogen Informatics"/>
            <person name="Doyle S."/>
        </authorList>
    </citation>
    <scope>NUCLEOTIDE SEQUENCE [LARGE SCALE GENOMIC DNA]</scope>
    <source>
        <strain evidence="10 11">NCTC12862</strain>
    </source>
</reference>
<evidence type="ECO:0000256" key="2">
    <source>
        <dbReference type="ARBA" id="ARBA00022448"/>
    </source>
</evidence>
<accession>A0A380ZDX5</accession>
<keyword evidence="4 8" id="KW-0812">Transmembrane</keyword>
<dbReference type="AlphaFoldDB" id="A0A380ZDX5"/>
<evidence type="ECO:0000256" key="5">
    <source>
        <dbReference type="ARBA" id="ARBA00022970"/>
    </source>
</evidence>
<comment type="subcellular location">
    <subcellularLocation>
        <location evidence="1">Cell membrane</location>
        <topology evidence="1">Multi-pass membrane protein</topology>
    </subcellularLocation>
</comment>
<evidence type="ECO:0000256" key="8">
    <source>
        <dbReference type="SAM" id="Phobius"/>
    </source>
</evidence>
<evidence type="ECO:0000256" key="7">
    <source>
        <dbReference type="ARBA" id="ARBA00023136"/>
    </source>
</evidence>
<gene>
    <name evidence="10" type="primary">cycA_2</name>
    <name evidence="10" type="ORF">NCTC12862_00879</name>
</gene>
<keyword evidence="2" id="KW-0813">Transport</keyword>
<keyword evidence="5" id="KW-0029">Amino-acid transport</keyword>
<dbReference type="Proteomes" id="UP000254950">
    <property type="component" value="Unassembled WGS sequence"/>
</dbReference>
<evidence type="ECO:0000259" key="9">
    <source>
        <dbReference type="Pfam" id="PF00324"/>
    </source>
</evidence>
<evidence type="ECO:0000256" key="3">
    <source>
        <dbReference type="ARBA" id="ARBA00022475"/>
    </source>
</evidence>
<feature type="transmembrane region" description="Helical" evidence="8">
    <location>
        <begin position="248"/>
        <end position="269"/>
    </location>
</feature>
<evidence type="ECO:0000313" key="11">
    <source>
        <dbReference type="Proteomes" id="UP000254950"/>
    </source>
</evidence>
<feature type="transmembrane region" description="Helical" evidence="8">
    <location>
        <begin position="206"/>
        <end position="227"/>
    </location>
</feature>